<evidence type="ECO:0000256" key="2">
    <source>
        <dbReference type="ARBA" id="ARBA00022801"/>
    </source>
</evidence>
<dbReference type="PANTHER" id="PTHR32494:SF5">
    <property type="entry name" value="ALLANTOATE AMIDOHYDROLASE"/>
    <property type="match status" value="1"/>
</dbReference>
<name>A0A7W9YGL4_9ACTN</name>
<dbReference type="GO" id="GO:0046872">
    <property type="term" value="F:metal ion binding"/>
    <property type="evidence" value="ECO:0007669"/>
    <property type="project" value="UniProtKB-KW"/>
</dbReference>
<dbReference type="InterPro" id="IPR010158">
    <property type="entry name" value="Amidase_Cbmase"/>
</dbReference>
<dbReference type="EMBL" id="JACHDS010000001">
    <property type="protein sequence ID" value="MBB6171136.1"/>
    <property type="molecule type" value="Genomic_DNA"/>
</dbReference>
<dbReference type="Proteomes" id="UP000546642">
    <property type="component" value="Unassembled WGS sequence"/>
</dbReference>
<sequence>MPGPIFPGPGTAERHDHHQCQPGTGDDEDEDRAGMSEGFDRLWAELQPLGRNRTTGGYRRFSWGEADADVRAWFTDAAAARGLTVETDRNGNLWAWWGDPGPDAVVTGSHLDSVPDGGAFDGPLGVVSALAAVDELKRRGVRPDRPFAVTVFVEEEGARFGVPCLGSRLLTGAITAERALGLTDADGVTWERAMEQAGHDPARIGADPDLLGRIGVFIELHVEQGTALIHTDSAVGVAGSVWPHGRWRMDFTGQGDHAGTTRLADRKDPMLPFAQTVLAARAAAKAHDAVATIGKVHVAPNGTNAIPSRVRTWLDARAPDEATLRAVVDHVDAAARSAAAAHDVFHARYEESYTPVVDLDAALRDRVASVIGTADRPVPVLPTGAGHDAGVLASSVPTAMVFVRNPTGISHAPQEFARPDDCHQGVTALADVLADLLAEGRRGAETPGAAGRG</sequence>
<feature type="binding site" evidence="4">
    <location>
        <position position="246"/>
    </location>
    <ligand>
        <name>allantoate</name>
        <dbReference type="ChEBI" id="CHEBI:17536"/>
    </ligand>
</feature>
<dbReference type="PIRSF" id="PIRSF001235">
    <property type="entry name" value="Amidase_carbamoylase"/>
    <property type="match status" value="1"/>
</dbReference>
<dbReference type="SUPFAM" id="SSF53187">
    <property type="entry name" value="Zn-dependent exopeptidases"/>
    <property type="match status" value="1"/>
</dbReference>
<feature type="binding site" evidence="4">
    <location>
        <position position="304"/>
    </location>
    <ligand>
        <name>allantoate</name>
        <dbReference type="ChEBI" id="CHEBI:17536"/>
    </ligand>
</feature>
<dbReference type="Gene3D" id="3.30.70.360">
    <property type="match status" value="1"/>
</dbReference>
<keyword evidence="3" id="KW-0862">Zinc</keyword>
<keyword evidence="7" id="KW-1185">Reference proteome</keyword>
<dbReference type="NCBIfam" id="TIGR01879">
    <property type="entry name" value="hydantase"/>
    <property type="match status" value="1"/>
</dbReference>
<dbReference type="Gene3D" id="3.40.630.10">
    <property type="entry name" value="Zn peptidases"/>
    <property type="match status" value="1"/>
</dbReference>
<comment type="cofactor">
    <cofactor evidence="3">
        <name>Zn(2+)</name>
        <dbReference type="ChEBI" id="CHEBI:29105"/>
    </cofactor>
    <text evidence="3">Binds 2 Zn(2+) ions per subunit.</text>
</comment>
<evidence type="ECO:0000313" key="6">
    <source>
        <dbReference type="EMBL" id="MBB6171136.1"/>
    </source>
</evidence>
<feature type="binding site" evidence="3">
    <location>
        <position position="156"/>
    </location>
    <ligand>
        <name>Zn(2+)</name>
        <dbReference type="ChEBI" id="CHEBI:29105"/>
        <label>2</label>
    </ligand>
</feature>
<dbReference type="GO" id="GO:0050538">
    <property type="term" value="F:N-carbamoyl-L-amino-acid hydrolase activity"/>
    <property type="evidence" value="ECO:0007669"/>
    <property type="project" value="UniProtKB-EC"/>
</dbReference>
<protein>
    <submittedName>
        <fullName evidence="6">N-carbamoyl-L-amino-acid hydrolase</fullName>
        <ecNumber evidence="6">3.5.1.87</ecNumber>
    </submittedName>
</protein>
<keyword evidence="2 6" id="KW-0378">Hydrolase</keyword>
<evidence type="ECO:0000313" key="7">
    <source>
        <dbReference type="Proteomes" id="UP000546642"/>
    </source>
</evidence>
<dbReference type="PANTHER" id="PTHR32494">
    <property type="entry name" value="ALLANTOATE DEIMINASE-RELATED"/>
    <property type="match status" value="1"/>
</dbReference>
<feature type="binding site" evidence="3">
    <location>
        <position position="411"/>
    </location>
    <ligand>
        <name>Zn(2+)</name>
        <dbReference type="ChEBI" id="CHEBI:29105"/>
        <label>2</label>
    </ligand>
</feature>
<feature type="binding site" evidence="3">
    <location>
        <position position="121"/>
    </location>
    <ligand>
        <name>Zn(2+)</name>
        <dbReference type="ChEBI" id="CHEBI:29105"/>
        <label>1</label>
    </ligand>
</feature>
<keyword evidence="3" id="KW-0479">Metal-binding</keyword>
<evidence type="ECO:0000256" key="4">
    <source>
        <dbReference type="PIRSR" id="PIRSR001235-2"/>
    </source>
</evidence>
<comment type="similarity">
    <text evidence="1">Belongs to the peptidase M20 family.</text>
</comment>
<dbReference type="GO" id="GO:0016813">
    <property type="term" value="F:hydrolase activity, acting on carbon-nitrogen (but not peptide) bonds, in linear amidines"/>
    <property type="evidence" value="ECO:0007669"/>
    <property type="project" value="InterPro"/>
</dbReference>
<comment type="caution">
    <text evidence="6">The sequence shown here is derived from an EMBL/GenBank/DDBJ whole genome shotgun (WGS) entry which is preliminary data.</text>
</comment>
<feature type="region of interest" description="Disordered" evidence="5">
    <location>
        <begin position="1"/>
        <end position="34"/>
    </location>
</feature>
<dbReference type="NCBIfam" id="NF006770">
    <property type="entry name" value="PRK09290.1-4"/>
    <property type="match status" value="1"/>
</dbReference>
<dbReference type="SUPFAM" id="SSF55031">
    <property type="entry name" value="Bacterial exopeptidase dimerisation domain"/>
    <property type="match status" value="1"/>
</dbReference>
<reference evidence="6 7" key="1">
    <citation type="submission" date="2020-08" db="EMBL/GenBank/DDBJ databases">
        <title>Sequencing the genomes of 1000 actinobacteria strains.</title>
        <authorList>
            <person name="Klenk H.-P."/>
        </authorList>
    </citation>
    <scope>NUCLEOTIDE SEQUENCE [LARGE SCALE GENOMIC DNA]</scope>
    <source>
        <strain evidence="6 7">DSM 46659</strain>
    </source>
</reference>
<dbReference type="Pfam" id="PF01546">
    <property type="entry name" value="Peptidase_M20"/>
    <property type="match status" value="1"/>
</dbReference>
<dbReference type="EC" id="3.5.1.87" evidence="6"/>
<organism evidence="6 7">
    <name type="scientific">Nocardiopsis mwathae</name>
    <dbReference type="NCBI Taxonomy" id="1472723"/>
    <lineage>
        <taxon>Bacteria</taxon>
        <taxon>Bacillati</taxon>
        <taxon>Actinomycetota</taxon>
        <taxon>Actinomycetes</taxon>
        <taxon>Streptosporangiales</taxon>
        <taxon>Nocardiopsidaceae</taxon>
        <taxon>Nocardiopsis</taxon>
    </lineage>
</organism>
<feature type="binding site" evidence="4">
    <location>
        <position position="317"/>
    </location>
    <ligand>
        <name>allantoate</name>
        <dbReference type="ChEBI" id="CHEBI:17536"/>
    </ligand>
</feature>
<evidence type="ECO:0000256" key="5">
    <source>
        <dbReference type="SAM" id="MobiDB-lite"/>
    </source>
</evidence>
<feature type="binding site" evidence="3">
    <location>
        <position position="110"/>
    </location>
    <ligand>
        <name>Zn(2+)</name>
        <dbReference type="ChEBI" id="CHEBI:29105"/>
        <label>1</label>
    </ligand>
</feature>
<dbReference type="InterPro" id="IPR036264">
    <property type="entry name" value="Bact_exopeptidase_dim_dom"/>
</dbReference>
<feature type="binding site" evidence="3">
    <location>
        <position position="221"/>
    </location>
    <ligand>
        <name>Zn(2+)</name>
        <dbReference type="ChEBI" id="CHEBI:29105"/>
        <label>1</label>
    </ligand>
</feature>
<dbReference type="AlphaFoldDB" id="A0A7W9YGL4"/>
<gene>
    <name evidence="6" type="ORF">HNR23_001196</name>
</gene>
<accession>A0A7W9YGL4</accession>
<proteinExistence type="inferred from homology"/>
<evidence type="ECO:0000256" key="3">
    <source>
        <dbReference type="PIRSR" id="PIRSR001235-1"/>
    </source>
</evidence>
<dbReference type="InterPro" id="IPR002933">
    <property type="entry name" value="Peptidase_M20"/>
</dbReference>
<feature type="binding site" evidence="3">
    <location>
        <position position="121"/>
    </location>
    <ligand>
        <name>Zn(2+)</name>
        <dbReference type="ChEBI" id="CHEBI:29105"/>
        <label>2</label>
    </ligand>
</feature>
<evidence type="ECO:0000256" key="1">
    <source>
        <dbReference type="ARBA" id="ARBA00006153"/>
    </source>
</evidence>